<feature type="domain" description="VOC" evidence="1">
    <location>
        <begin position="1"/>
        <end position="124"/>
    </location>
</feature>
<name>A0A087LXG3_9HYPH</name>
<dbReference type="Gene3D" id="3.10.180.10">
    <property type="entry name" value="2,3-Dihydroxybiphenyl 1,2-Dioxygenase, domain 1"/>
    <property type="match status" value="1"/>
</dbReference>
<sequence length="127" mass="13620">MLDHVGILVADWNKAKAFYDAAFVPLGISLLMQVPEEYTGGAKVGGYGKGHPDFWLTEAKDTGPGRHYAFASENRAAIDAFYAAAMAAGGRDNGAPGLRPHYSENYYAAFVLDPDGNNIEVVCHAPE</sequence>
<dbReference type="OrthoDB" id="9807407at2"/>
<evidence type="ECO:0000313" key="2">
    <source>
        <dbReference type="EMBL" id="KFL29316.1"/>
    </source>
</evidence>
<dbReference type="InterPro" id="IPR029068">
    <property type="entry name" value="Glyas_Bleomycin-R_OHBP_Dase"/>
</dbReference>
<protein>
    <submittedName>
        <fullName evidence="2">Glyoxalase</fullName>
    </submittedName>
</protein>
<comment type="caution">
    <text evidence="2">The sequence shown here is derived from an EMBL/GenBank/DDBJ whole genome shotgun (WGS) entry which is preliminary data.</text>
</comment>
<dbReference type="RefSeq" id="WP_035086561.1">
    <property type="nucleotide sequence ID" value="NZ_JQGC01000027.1"/>
</dbReference>
<proteinExistence type="predicted"/>
<dbReference type="InterPro" id="IPR004360">
    <property type="entry name" value="Glyas_Fos-R_dOase_dom"/>
</dbReference>
<dbReference type="AlphaFoldDB" id="A0A087LXG3"/>
<accession>A0A087LXG3</accession>
<dbReference type="Proteomes" id="UP000028981">
    <property type="component" value="Unassembled WGS sequence"/>
</dbReference>
<dbReference type="PROSITE" id="PS51819">
    <property type="entry name" value="VOC"/>
    <property type="match status" value="1"/>
</dbReference>
<gene>
    <name evidence="2" type="ORF">JP75_21275</name>
</gene>
<evidence type="ECO:0000259" key="1">
    <source>
        <dbReference type="PROSITE" id="PS51819"/>
    </source>
</evidence>
<dbReference type="Pfam" id="PF00903">
    <property type="entry name" value="Glyoxalase"/>
    <property type="match status" value="1"/>
</dbReference>
<dbReference type="PANTHER" id="PTHR35006:SF2">
    <property type="entry name" value="GLYOXALASE FAMILY PROTEIN (AFU_ORTHOLOGUE AFUA_5G14830)"/>
    <property type="match status" value="1"/>
</dbReference>
<dbReference type="InterPro" id="IPR037523">
    <property type="entry name" value="VOC_core"/>
</dbReference>
<dbReference type="SUPFAM" id="SSF54593">
    <property type="entry name" value="Glyoxalase/Bleomycin resistance protein/Dihydroxybiphenyl dioxygenase"/>
    <property type="match status" value="1"/>
</dbReference>
<evidence type="ECO:0000313" key="3">
    <source>
        <dbReference type="Proteomes" id="UP000028981"/>
    </source>
</evidence>
<dbReference type="STRING" id="46914.JP75_21275"/>
<organism evidence="2 3">
    <name type="scientific">Devosia riboflavina</name>
    <dbReference type="NCBI Taxonomy" id="46914"/>
    <lineage>
        <taxon>Bacteria</taxon>
        <taxon>Pseudomonadati</taxon>
        <taxon>Pseudomonadota</taxon>
        <taxon>Alphaproteobacteria</taxon>
        <taxon>Hyphomicrobiales</taxon>
        <taxon>Devosiaceae</taxon>
        <taxon>Devosia</taxon>
    </lineage>
</organism>
<dbReference type="CDD" id="cd07262">
    <property type="entry name" value="VOC_like"/>
    <property type="match status" value="1"/>
</dbReference>
<keyword evidence="3" id="KW-1185">Reference proteome</keyword>
<reference evidence="2 3" key="1">
    <citation type="submission" date="2014-08" db="EMBL/GenBank/DDBJ databases">
        <authorList>
            <person name="Hassan Y.I."/>
            <person name="Lepp D."/>
            <person name="Zhou T."/>
        </authorList>
    </citation>
    <scope>NUCLEOTIDE SEQUENCE [LARGE SCALE GENOMIC DNA]</scope>
    <source>
        <strain evidence="2 3">IFO13584</strain>
    </source>
</reference>
<dbReference type="PANTHER" id="PTHR35006">
    <property type="entry name" value="GLYOXALASE FAMILY PROTEIN (AFU_ORTHOLOGUE AFUA_5G14830)"/>
    <property type="match status" value="1"/>
</dbReference>
<dbReference type="EMBL" id="JQGC01000027">
    <property type="protein sequence ID" value="KFL29316.1"/>
    <property type="molecule type" value="Genomic_DNA"/>
</dbReference>